<sequence length="92" mass="10693">MPIQLDNCGHTCHFSCLRAAFCEQIIRRPHRCVCPQCGIDAKIHHVEQAQAYQPTENEIFYARTQYFLEVELYGQPVTPVPDWLVPHLGEQR</sequence>
<proteinExistence type="predicted"/>
<keyword evidence="2" id="KW-1185">Reference proteome</keyword>
<accession>A0ACB5RRP1</accession>
<comment type="caution">
    <text evidence="1">The sequence shown here is derived from an EMBL/GenBank/DDBJ whole genome shotgun (WGS) entry which is preliminary data.</text>
</comment>
<evidence type="ECO:0000313" key="1">
    <source>
        <dbReference type="EMBL" id="GME23184.1"/>
    </source>
</evidence>
<name>A0ACB5RRP1_9PEZI</name>
<gene>
    <name evidence="1" type="primary">g5676</name>
    <name evidence="1" type="ORF">NpPPO83_00005676</name>
</gene>
<protein>
    <submittedName>
        <fullName evidence="1">Uncharacterized protein</fullName>
    </submittedName>
</protein>
<evidence type="ECO:0000313" key="2">
    <source>
        <dbReference type="Proteomes" id="UP001165186"/>
    </source>
</evidence>
<reference evidence="1" key="1">
    <citation type="submission" date="2024-09" db="EMBL/GenBank/DDBJ databases">
        <title>Draft Genome Sequences of Neofusicoccum parvum.</title>
        <authorList>
            <person name="Ashida A."/>
            <person name="Camagna M."/>
            <person name="Tanaka A."/>
            <person name="Takemoto D."/>
        </authorList>
    </citation>
    <scope>NUCLEOTIDE SEQUENCE</scope>
    <source>
        <strain evidence="1">PPO83</strain>
    </source>
</reference>
<dbReference type="EMBL" id="BSXG01000006">
    <property type="protein sequence ID" value="GME23184.1"/>
    <property type="molecule type" value="Genomic_DNA"/>
</dbReference>
<dbReference type="Proteomes" id="UP001165186">
    <property type="component" value="Unassembled WGS sequence"/>
</dbReference>
<organism evidence="1 2">
    <name type="scientific">Neofusicoccum parvum</name>
    <dbReference type="NCBI Taxonomy" id="310453"/>
    <lineage>
        <taxon>Eukaryota</taxon>
        <taxon>Fungi</taxon>
        <taxon>Dikarya</taxon>
        <taxon>Ascomycota</taxon>
        <taxon>Pezizomycotina</taxon>
        <taxon>Dothideomycetes</taxon>
        <taxon>Dothideomycetes incertae sedis</taxon>
        <taxon>Botryosphaeriales</taxon>
        <taxon>Botryosphaeriaceae</taxon>
        <taxon>Neofusicoccum</taxon>
    </lineage>
</organism>